<sequence length="382" mass="45114">PTGEAAAIFAQAGGGAVLGGAIGQVIDALLRPLGYWAQRTAQNRLPDLGQVMTFWLRGDIKDEDLPFFITSHGFPKEMADDFRDLAQLRLDPANWITAFRRKYEDFSKIEADLKDQGWSEDRIEALKFVTLYYPGPTEVMTWAAREVFEPKLREKFQLDKFMPPQFKEWAEKAGITGEVADNYWAAHWALPSIGQVIELWRRKIWDKETVDDFWTELDMVPWVREDLFKLFRAVPTRVDVRRFWDMRTIDETRLRDIYQAMGYWEEDLEDYVLWTKVYVAFPDLMARWSKGWISLDDVRKELTALGMKPERLEEFIQMKVKSTEPERVESERNLTKTDIYKGVKAEAQKKKWRLPKREERTTDNRTWQEIMDGRGTPDRRHR</sequence>
<evidence type="ECO:0000256" key="1">
    <source>
        <dbReference type="SAM" id="MobiDB-lite"/>
    </source>
</evidence>
<feature type="region of interest" description="Disordered" evidence="1">
    <location>
        <begin position="351"/>
        <end position="382"/>
    </location>
</feature>
<dbReference type="AlphaFoldDB" id="X1S1N2"/>
<name>X1S1N2_9ZZZZ</name>
<gene>
    <name evidence="2" type="ORF">S12H4_02955</name>
</gene>
<accession>X1S1N2</accession>
<feature type="non-terminal residue" evidence="2">
    <location>
        <position position="1"/>
    </location>
</feature>
<dbReference type="EMBL" id="BARW01000781">
    <property type="protein sequence ID" value="GAI69355.1"/>
    <property type="molecule type" value="Genomic_DNA"/>
</dbReference>
<evidence type="ECO:0000313" key="2">
    <source>
        <dbReference type="EMBL" id="GAI69355.1"/>
    </source>
</evidence>
<reference evidence="2" key="1">
    <citation type="journal article" date="2014" name="Front. Microbiol.">
        <title>High frequency of phylogenetically diverse reductive dehalogenase-homologous genes in deep subseafloor sedimentary metagenomes.</title>
        <authorList>
            <person name="Kawai M."/>
            <person name="Futagami T."/>
            <person name="Toyoda A."/>
            <person name="Takaki Y."/>
            <person name="Nishi S."/>
            <person name="Hori S."/>
            <person name="Arai W."/>
            <person name="Tsubouchi T."/>
            <person name="Morono Y."/>
            <person name="Uchiyama I."/>
            <person name="Ito T."/>
            <person name="Fujiyama A."/>
            <person name="Inagaki F."/>
            <person name="Takami H."/>
        </authorList>
    </citation>
    <scope>NUCLEOTIDE SEQUENCE</scope>
    <source>
        <strain evidence="2">Expedition CK06-06</strain>
    </source>
</reference>
<protein>
    <submittedName>
        <fullName evidence="2">Uncharacterized protein</fullName>
    </submittedName>
</protein>
<organism evidence="2">
    <name type="scientific">marine sediment metagenome</name>
    <dbReference type="NCBI Taxonomy" id="412755"/>
    <lineage>
        <taxon>unclassified sequences</taxon>
        <taxon>metagenomes</taxon>
        <taxon>ecological metagenomes</taxon>
    </lineage>
</organism>
<comment type="caution">
    <text evidence="2">The sequence shown here is derived from an EMBL/GenBank/DDBJ whole genome shotgun (WGS) entry which is preliminary data.</text>
</comment>
<feature type="compositionally biased region" description="Basic and acidic residues" evidence="1">
    <location>
        <begin position="351"/>
        <end position="363"/>
    </location>
</feature>
<proteinExistence type="predicted"/>
<feature type="compositionally biased region" description="Basic and acidic residues" evidence="1">
    <location>
        <begin position="371"/>
        <end position="382"/>
    </location>
</feature>